<dbReference type="SUPFAM" id="SSF47095">
    <property type="entry name" value="HMG-box"/>
    <property type="match status" value="1"/>
</dbReference>
<organism evidence="6 7">
    <name type="scientific">Apiospora saccharicola</name>
    <dbReference type="NCBI Taxonomy" id="335842"/>
    <lineage>
        <taxon>Eukaryota</taxon>
        <taxon>Fungi</taxon>
        <taxon>Dikarya</taxon>
        <taxon>Ascomycota</taxon>
        <taxon>Pezizomycotina</taxon>
        <taxon>Sordariomycetes</taxon>
        <taxon>Xylariomycetidae</taxon>
        <taxon>Amphisphaeriales</taxon>
        <taxon>Apiosporaceae</taxon>
        <taxon>Apiospora</taxon>
    </lineage>
</organism>
<feature type="compositionally biased region" description="Polar residues" evidence="4">
    <location>
        <begin position="485"/>
        <end position="494"/>
    </location>
</feature>
<dbReference type="InterPro" id="IPR036910">
    <property type="entry name" value="HMG_box_dom_sf"/>
</dbReference>
<dbReference type="PANTHER" id="PTHR10270:SF161">
    <property type="entry name" value="SEX-DETERMINING REGION Y PROTEIN"/>
    <property type="match status" value="1"/>
</dbReference>
<dbReference type="Pfam" id="PF00505">
    <property type="entry name" value="HMG_box"/>
    <property type="match status" value="1"/>
</dbReference>
<feature type="compositionally biased region" description="Low complexity" evidence="4">
    <location>
        <begin position="9"/>
        <end position="24"/>
    </location>
</feature>
<feature type="region of interest" description="Disordered" evidence="4">
    <location>
        <begin position="726"/>
        <end position="765"/>
    </location>
</feature>
<proteinExistence type="predicted"/>
<keyword evidence="3" id="KW-0539">Nucleus</keyword>
<feature type="compositionally biased region" description="Basic and acidic residues" evidence="4">
    <location>
        <begin position="730"/>
        <end position="743"/>
    </location>
</feature>
<dbReference type="CDD" id="cd01389">
    <property type="entry name" value="HMG-box_ROX1-like"/>
    <property type="match status" value="1"/>
</dbReference>
<feature type="compositionally biased region" description="Pro residues" evidence="4">
    <location>
        <begin position="81"/>
        <end position="92"/>
    </location>
</feature>
<feature type="compositionally biased region" description="Polar residues" evidence="4">
    <location>
        <begin position="915"/>
        <end position="927"/>
    </location>
</feature>
<keyword evidence="1 3" id="KW-0238">DNA-binding</keyword>
<reference evidence="6 7" key="1">
    <citation type="submission" date="2023-01" db="EMBL/GenBank/DDBJ databases">
        <title>Analysis of 21 Apiospora genomes using comparative genomics revels a genus with tremendous synthesis potential of carbohydrate active enzymes and secondary metabolites.</title>
        <authorList>
            <person name="Sorensen T."/>
        </authorList>
    </citation>
    <scope>NUCLEOTIDE SEQUENCE [LARGE SCALE GENOMIC DNA]</scope>
    <source>
        <strain evidence="6 7">CBS 83171</strain>
    </source>
</reference>
<evidence type="ECO:0000313" key="6">
    <source>
        <dbReference type="EMBL" id="KAK8077701.1"/>
    </source>
</evidence>
<dbReference type="PANTHER" id="PTHR10270">
    <property type="entry name" value="SOX TRANSCRIPTION FACTOR"/>
    <property type="match status" value="1"/>
</dbReference>
<evidence type="ECO:0000313" key="7">
    <source>
        <dbReference type="Proteomes" id="UP001446871"/>
    </source>
</evidence>
<feature type="compositionally biased region" description="Polar residues" evidence="4">
    <location>
        <begin position="52"/>
        <end position="75"/>
    </location>
</feature>
<feature type="region of interest" description="Disordered" evidence="4">
    <location>
        <begin position="794"/>
        <end position="831"/>
    </location>
</feature>
<feature type="compositionally biased region" description="Polar residues" evidence="4">
    <location>
        <begin position="575"/>
        <end position="587"/>
    </location>
</feature>
<feature type="compositionally biased region" description="Polar residues" evidence="4">
    <location>
        <begin position="97"/>
        <end position="111"/>
    </location>
</feature>
<feature type="compositionally biased region" description="Low complexity" evidence="4">
    <location>
        <begin position="612"/>
        <end position="642"/>
    </location>
</feature>
<evidence type="ECO:0000256" key="2">
    <source>
        <dbReference type="ARBA" id="ARBA00023163"/>
    </source>
</evidence>
<dbReference type="EMBL" id="JAQQWM010000002">
    <property type="protein sequence ID" value="KAK8077701.1"/>
    <property type="molecule type" value="Genomic_DNA"/>
</dbReference>
<feature type="region of interest" description="Disordered" evidence="4">
    <location>
        <begin position="915"/>
        <end position="934"/>
    </location>
</feature>
<keyword evidence="2" id="KW-0804">Transcription</keyword>
<dbReference type="PROSITE" id="PS50118">
    <property type="entry name" value="HMG_BOX_2"/>
    <property type="match status" value="1"/>
</dbReference>
<evidence type="ECO:0000256" key="3">
    <source>
        <dbReference type="PROSITE-ProRule" id="PRU00267"/>
    </source>
</evidence>
<feature type="compositionally biased region" description="Pro residues" evidence="4">
    <location>
        <begin position="125"/>
        <end position="134"/>
    </location>
</feature>
<dbReference type="SMART" id="SM00398">
    <property type="entry name" value="HMG"/>
    <property type="match status" value="1"/>
</dbReference>
<dbReference type="Proteomes" id="UP001446871">
    <property type="component" value="Unassembled WGS sequence"/>
</dbReference>
<evidence type="ECO:0000256" key="4">
    <source>
        <dbReference type="SAM" id="MobiDB-lite"/>
    </source>
</evidence>
<feature type="region of interest" description="Disordered" evidence="4">
    <location>
        <begin position="296"/>
        <end position="343"/>
    </location>
</feature>
<dbReference type="InterPro" id="IPR050140">
    <property type="entry name" value="SRY-related_HMG-box_TF-like"/>
</dbReference>
<gene>
    <name evidence="6" type="ORF">PG996_003871</name>
</gene>
<feature type="region of interest" description="Disordered" evidence="4">
    <location>
        <begin position="480"/>
        <end position="658"/>
    </location>
</feature>
<feature type="region of interest" description="Disordered" evidence="4">
    <location>
        <begin position="1"/>
        <end position="200"/>
    </location>
</feature>
<accession>A0ABR1W2H4</accession>
<name>A0ABR1W2H4_9PEZI</name>
<dbReference type="InterPro" id="IPR009071">
    <property type="entry name" value="HMG_box_dom"/>
</dbReference>
<sequence length="972" mass="104331">MADLAGNNSTHSSIATSTTTTTSTDPQPHHQRLLQPSPVPYPNDSNHDDGLVSSSGDPSSLTRPMSQSAMATSRNGFGFPSHPPSLLPPPQQPQQQTYYEDNNPQQQQRSIPTPLHIPAPASGTPHPPYPPHYLPTPSNDFNDSSSNINRRPATEENNHSNSNSNSNTDNPGGSASPSSTATTKPGVRKRAASIDIHEANKHSRLQDLSLYTPATGRSLATPLDISGGPRDLICLCTKAPKVPRPRNAFILYRQHYQAIVAAKNPGLANPDISKLIGEQWREQPEEVKNSWKRLAEEEKVRHQRQYPDYRYQPRRGGKNQNQNGNSAHSAGHKLTATGEDPSRCNKCGGRYIATPRTPNTPFAAAAPPPPLPLTAHTPSMAGAPPGHMPAYMTPNPRVIETDHLMRRGSNASMMSVDSHGRRYTQPHLREIEEDYAMMSMSSPTHADTVAKRRRVNGGGAYMPGSPPMGYAPYPGAGDPRYPQQAHGQQLNHRPSFSGAIGPPGPYQGNMAGGSRLPRPPTSGGMGGVPQAPYRSSNGMVEMQPPPRPSISYPGPVQTPSRAGGTFDESLRLPPLQTQLPNSPNMNSAVEAAPGSGNPNTVTGLGIMQNGIPQQHAQSQQQHQQVARQVQQQATQQQQQQQRHPQHHSSTPPPSRWGQNYMLKLNMLRVISPPLKPPTPGAPPFETRGPIIAIEGAAAAPGVLKEVAAVVEKALSISGECVVRTWNGPNEDDHGDSSHLKSTTDQDANGSNTAEPGSVQHNNSQALSNPMANYIGQMLKWHRTSDEVIKFITMNPARGTSPSSATAAANPQEPSSAPATTAPDTSSSSSEVPVAVFGTGYSLTQSDRYAAALPMTDAYQPEDHWKWVATLWRGIVGPDLTIYVKVCQSAEEVRGNNCLEFANPATVVLRVPNVPATSTTPGAPSSETPVPAAGAPDVHVDERLERRLGFEIMEWVRSGSFRATGAGKKPVAG</sequence>
<comment type="caution">
    <text evidence="6">The sequence shown here is derived from an EMBL/GenBank/DDBJ whole genome shotgun (WGS) entry which is preliminary data.</text>
</comment>
<evidence type="ECO:0000256" key="1">
    <source>
        <dbReference type="ARBA" id="ARBA00023125"/>
    </source>
</evidence>
<feature type="domain" description="HMG box" evidence="5">
    <location>
        <begin position="242"/>
        <end position="310"/>
    </location>
</feature>
<evidence type="ECO:0000259" key="5">
    <source>
        <dbReference type="PROSITE" id="PS50118"/>
    </source>
</evidence>
<feature type="DNA-binding region" description="HMG box" evidence="3">
    <location>
        <begin position="242"/>
        <end position="310"/>
    </location>
</feature>
<keyword evidence="7" id="KW-1185">Reference proteome</keyword>
<feature type="compositionally biased region" description="Low complexity" evidence="4">
    <location>
        <begin position="135"/>
        <end position="149"/>
    </location>
</feature>
<feature type="compositionally biased region" description="Low complexity" evidence="4">
    <location>
        <begin position="795"/>
        <end position="829"/>
    </location>
</feature>
<feature type="compositionally biased region" description="Polar residues" evidence="4">
    <location>
        <begin position="744"/>
        <end position="765"/>
    </location>
</feature>
<protein>
    <recommendedName>
        <fullName evidence="5">HMG box domain-containing protein</fullName>
    </recommendedName>
</protein>
<feature type="compositionally biased region" description="Low complexity" evidence="4">
    <location>
        <begin position="159"/>
        <end position="185"/>
    </location>
</feature>
<dbReference type="Gene3D" id="1.10.30.10">
    <property type="entry name" value="High mobility group box domain"/>
    <property type="match status" value="1"/>
</dbReference>